<dbReference type="AlphaFoldDB" id="A0A1I0Y7F7"/>
<reference evidence="3 4" key="1">
    <citation type="submission" date="2016-10" db="EMBL/GenBank/DDBJ databases">
        <authorList>
            <person name="de Groot N.N."/>
        </authorList>
    </citation>
    <scope>NUCLEOTIDE SEQUENCE [LARGE SCALE GENOMIC DNA]</scope>
    <source>
        <strain evidence="3 4">DSM 12271</strain>
    </source>
</reference>
<feature type="transmembrane region" description="Helical" evidence="1">
    <location>
        <begin position="12"/>
        <end position="29"/>
    </location>
</feature>
<dbReference type="OrthoDB" id="9797355at2"/>
<dbReference type="Gene3D" id="3.40.30.10">
    <property type="entry name" value="Glutaredoxin"/>
    <property type="match status" value="1"/>
</dbReference>
<dbReference type="Proteomes" id="UP000198619">
    <property type="component" value="Unassembled WGS sequence"/>
</dbReference>
<organism evidence="3 4">
    <name type="scientific">Clostridium frigidicarnis</name>
    <dbReference type="NCBI Taxonomy" id="84698"/>
    <lineage>
        <taxon>Bacteria</taxon>
        <taxon>Bacillati</taxon>
        <taxon>Bacillota</taxon>
        <taxon>Clostridia</taxon>
        <taxon>Eubacteriales</taxon>
        <taxon>Clostridiaceae</taxon>
        <taxon>Clostridium</taxon>
    </lineage>
</organism>
<keyword evidence="1" id="KW-0812">Transmembrane</keyword>
<dbReference type="EMBL" id="FOKI01000011">
    <property type="protein sequence ID" value="SFB08408.1"/>
    <property type="molecule type" value="Genomic_DNA"/>
</dbReference>
<proteinExistence type="predicted"/>
<keyword evidence="1" id="KW-0472">Membrane</keyword>
<name>A0A1I0Y7F7_9CLOT</name>
<protein>
    <submittedName>
        <fullName evidence="3">Cytochrome c biogenesis protein CcdA</fullName>
    </submittedName>
</protein>
<feature type="transmembrane region" description="Helical" evidence="1">
    <location>
        <begin position="322"/>
        <end position="342"/>
    </location>
</feature>
<dbReference type="InterPro" id="IPR036249">
    <property type="entry name" value="Thioredoxin-like_sf"/>
</dbReference>
<feature type="transmembrane region" description="Helical" evidence="1">
    <location>
        <begin position="279"/>
        <end position="302"/>
    </location>
</feature>
<feature type="transmembrane region" description="Helical" evidence="1">
    <location>
        <begin position="220"/>
        <end position="238"/>
    </location>
</feature>
<evidence type="ECO:0000313" key="3">
    <source>
        <dbReference type="EMBL" id="SFB08408.1"/>
    </source>
</evidence>
<dbReference type="RefSeq" id="WP_090040636.1">
    <property type="nucleotide sequence ID" value="NZ_FOKI01000011.1"/>
</dbReference>
<dbReference type="Pfam" id="PF13386">
    <property type="entry name" value="DsbD_2"/>
    <property type="match status" value="1"/>
</dbReference>
<keyword evidence="4" id="KW-1185">Reference proteome</keyword>
<feature type="domain" description="Urease accessory protein UreH-like transmembrane" evidence="2">
    <location>
        <begin position="189"/>
        <end position="327"/>
    </location>
</feature>
<feature type="transmembrane region" description="Helical" evidence="1">
    <location>
        <begin position="362"/>
        <end position="380"/>
    </location>
</feature>
<evidence type="ECO:0000313" key="4">
    <source>
        <dbReference type="Proteomes" id="UP000198619"/>
    </source>
</evidence>
<keyword evidence="1" id="KW-1133">Transmembrane helix</keyword>
<dbReference type="STRING" id="84698.SAMN04488528_101144"/>
<dbReference type="SUPFAM" id="SSF52833">
    <property type="entry name" value="Thioredoxin-like"/>
    <property type="match status" value="1"/>
</dbReference>
<feature type="transmembrane region" description="Helical" evidence="1">
    <location>
        <begin position="150"/>
        <end position="177"/>
    </location>
</feature>
<evidence type="ECO:0000256" key="1">
    <source>
        <dbReference type="SAM" id="Phobius"/>
    </source>
</evidence>
<evidence type="ECO:0000259" key="2">
    <source>
        <dbReference type="Pfam" id="PF13386"/>
    </source>
</evidence>
<gene>
    <name evidence="3" type="ORF">SAMN04488528_101144</name>
</gene>
<sequence>MNNICISKKIKNIFKVFFLIIICLNMFNINTTYAKTNEVDVIYFKVPLCNNCNKFEERLDNLQEEYKNINVYSYDISKSENFELLLKYNNEYNLNEKSSEVPIIFVSNQYIKDESNIRPVIEKILDNDNIESTPILDEAKLEKKVSLYNIFGFILTGFINGLNPCSISMLLFFISLISVKNIGIKKLGFSFILGKFIAYLLIGSLLYSSISKVSLNSYNNVIKILVILFSAIIIYLNLNDFFKARKEKFGEIKNQLPKNVRRFNHNIIKNFLENKNGKILIIISFVLGVVISLGEFLCTGQIYLASISYMIKQSSEYSLQAFLYLFLYDLTFIIPPIIIVLILDKGTDMFKVSTFFVDKIYLIKLFNAILIFLFCLFVVFTL</sequence>
<dbReference type="InterPro" id="IPR039447">
    <property type="entry name" value="UreH-like_TM_dom"/>
</dbReference>
<feature type="transmembrane region" description="Helical" evidence="1">
    <location>
        <begin position="189"/>
        <end position="208"/>
    </location>
</feature>
<accession>A0A1I0Y7F7</accession>